<proteinExistence type="predicted"/>
<dbReference type="AlphaFoldDB" id="A0AAN9NIN3"/>
<keyword evidence="6" id="KW-0175">Coiled coil</keyword>
<comment type="subcellular location">
    <subcellularLocation>
        <location evidence="1">Nucleus</location>
    </subcellularLocation>
</comment>
<keyword evidence="4" id="KW-0804">Transcription</keyword>
<accession>A0AAN9NIN3</accession>
<evidence type="ECO:0000256" key="4">
    <source>
        <dbReference type="ARBA" id="ARBA00023163"/>
    </source>
</evidence>
<keyword evidence="9" id="KW-1185">Reference proteome</keyword>
<evidence type="ECO:0000256" key="2">
    <source>
        <dbReference type="ARBA" id="ARBA00022604"/>
    </source>
</evidence>
<evidence type="ECO:0000256" key="3">
    <source>
        <dbReference type="ARBA" id="ARBA00023015"/>
    </source>
</evidence>
<protein>
    <recommendedName>
        <fullName evidence="7">BHLH domain-containing protein</fullName>
    </recommendedName>
</protein>
<keyword evidence="5" id="KW-0539">Nucleus</keyword>
<feature type="coiled-coil region" evidence="6">
    <location>
        <begin position="44"/>
        <end position="71"/>
    </location>
</feature>
<evidence type="ECO:0000313" key="9">
    <source>
        <dbReference type="Proteomes" id="UP001374584"/>
    </source>
</evidence>
<dbReference type="GO" id="GO:0005634">
    <property type="term" value="C:nucleus"/>
    <property type="evidence" value="ECO:0007669"/>
    <property type="project" value="UniProtKB-SubCell"/>
</dbReference>
<keyword evidence="2" id="KW-0341">Growth regulation</keyword>
<feature type="domain" description="BHLH" evidence="7">
    <location>
        <begin position="1"/>
        <end position="54"/>
    </location>
</feature>
<dbReference type="GO" id="GO:0046983">
    <property type="term" value="F:protein dimerization activity"/>
    <property type="evidence" value="ECO:0007669"/>
    <property type="project" value="InterPro"/>
</dbReference>
<comment type="caution">
    <text evidence="8">The sequence shown here is derived from an EMBL/GenBank/DDBJ whole genome shotgun (WGS) entry which is preliminary data.</text>
</comment>
<dbReference type="PANTHER" id="PTHR38546:SF3">
    <property type="entry name" value="DNA BINDING PROTEIN"/>
    <property type="match status" value="1"/>
</dbReference>
<dbReference type="GO" id="GO:0006355">
    <property type="term" value="P:regulation of DNA-templated transcription"/>
    <property type="evidence" value="ECO:0007669"/>
    <property type="project" value="InterPro"/>
</dbReference>
<evidence type="ECO:0000259" key="7">
    <source>
        <dbReference type="PROSITE" id="PS50888"/>
    </source>
</evidence>
<dbReference type="Gene3D" id="4.10.280.10">
    <property type="entry name" value="Helix-loop-helix DNA-binding domain"/>
    <property type="match status" value="1"/>
</dbReference>
<reference evidence="8 9" key="1">
    <citation type="submission" date="2024-01" db="EMBL/GenBank/DDBJ databases">
        <title>The genomes of 5 underutilized Papilionoideae crops provide insights into root nodulation and disease resistanc.</title>
        <authorList>
            <person name="Jiang F."/>
        </authorList>
    </citation>
    <scope>NUCLEOTIDE SEQUENCE [LARGE SCALE GENOMIC DNA]</scope>
    <source>
        <strain evidence="8">JINMINGXINNONG_FW02</strain>
        <tissue evidence="8">Leaves</tissue>
    </source>
</reference>
<name>A0AAN9NIN3_PHACN</name>
<dbReference type="Proteomes" id="UP001374584">
    <property type="component" value="Unassembled WGS sequence"/>
</dbReference>
<keyword evidence="3" id="KW-0805">Transcription regulation</keyword>
<dbReference type="EMBL" id="JAYMYR010000003">
    <property type="protein sequence ID" value="KAK7373696.1"/>
    <property type="molecule type" value="Genomic_DNA"/>
</dbReference>
<dbReference type="PROSITE" id="PS50888">
    <property type="entry name" value="BHLH"/>
    <property type="match status" value="1"/>
</dbReference>
<evidence type="ECO:0000256" key="1">
    <source>
        <dbReference type="ARBA" id="ARBA00004123"/>
    </source>
</evidence>
<dbReference type="Pfam" id="PF23174">
    <property type="entry name" value="bHLH_ILI"/>
    <property type="match status" value="1"/>
</dbReference>
<dbReference type="PANTHER" id="PTHR38546">
    <property type="entry name" value="DNA BINDING PROTEIN"/>
    <property type="match status" value="1"/>
</dbReference>
<dbReference type="InterPro" id="IPR036638">
    <property type="entry name" value="HLH_DNA-bd_sf"/>
</dbReference>
<dbReference type="SUPFAM" id="SSF47459">
    <property type="entry name" value="HLH, helix-loop-helix DNA-binding domain"/>
    <property type="match status" value="1"/>
</dbReference>
<dbReference type="InterPro" id="IPR044293">
    <property type="entry name" value="PRE"/>
</dbReference>
<evidence type="ECO:0000256" key="5">
    <source>
        <dbReference type="ARBA" id="ARBA00023242"/>
    </source>
</evidence>
<evidence type="ECO:0000256" key="6">
    <source>
        <dbReference type="SAM" id="Coils"/>
    </source>
</evidence>
<organism evidence="8 9">
    <name type="scientific">Phaseolus coccineus</name>
    <name type="common">Scarlet runner bean</name>
    <name type="synonym">Phaseolus multiflorus</name>
    <dbReference type="NCBI Taxonomy" id="3886"/>
    <lineage>
        <taxon>Eukaryota</taxon>
        <taxon>Viridiplantae</taxon>
        <taxon>Streptophyta</taxon>
        <taxon>Embryophyta</taxon>
        <taxon>Tracheophyta</taxon>
        <taxon>Spermatophyta</taxon>
        <taxon>Magnoliopsida</taxon>
        <taxon>eudicotyledons</taxon>
        <taxon>Gunneridae</taxon>
        <taxon>Pentapetalae</taxon>
        <taxon>rosids</taxon>
        <taxon>fabids</taxon>
        <taxon>Fabales</taxon>
        <taxon>Fabaceae</taxon>
        <taxon>Papilionoideae</taxon>
        <taxon>50 kb inversion clade</taxon>
        <taxon>NPAAA clade</taxon>
        <taxon>indigoferoid/millettioid clade</taxon>
        <taxon>Phaseoleae</taxon>
        <taxon>Phaseolus</taxon>
    </lineage>
</organism>
<dbReference type="InterPro" id="IPR011598">
    <property type="entry name" value="bHLH_dom"/>
</dbReference>
<dbReference type="InterPro" id="IPR044172">
    <property type="entry name" value="ILI2-like"/>
</dbReference>
<gene>
    <name evidence="8" type="ORF">VNO80_07112</name>
</gene>
<sequence length="89" mass="10317">MSGRRSRASKLSQNEINDLVSRLQLLLPQINQRDNSRQSASKILKETCCHIRRLQEEVEQLSERLSELIDSVDINGIDREILENILQQC</sequence>
<dbReference type="GO" id="GO:0040008">
    <property type="term" value="P:regulation of growth"/>
    <property type="evidence" value="ECO:0007669"/>
    <property type="project" value="InterPro"/>
</dbReference>
<evidence type="ECO:0000313" key="8">
    <source>
        <dbReference type="EMBL" id="KAK7373696.1"/>
    </source>
</evidence>